<accession>A0A7S0MQ78</accession>
<proteinExistence type="predicted"/>
<protein>
    <submittedName>
        <fullName evidence="1">Uncharacterized protein</fullName>
    </submittedName>
</protein>
<gene>
    <name evidence="1" type="ORF">POBO1169_LOCUS475</name>
</gene>
<reference evidence="1" key="1">
    <citation type="submission" date="2021-01" db="EMBL/GenBank/DDBJ databases">
        <authorList>
            <person name="Corre E."/>
            <person name="Pelletier E."/>
            <person name="Niang G."/>
            <person name="Scheremetjew M."/>
            <person name="Finn R."/>
            <person name="Kale V."/>
            <person name="Holt S."/>
            <person name="Cochrane G."/>
            <person name="Meng A."/>
            <person name="Brown T."/>
            <person name="Cohen L."/>
        </authorList>
    </citation>
    <scope>NUCLEOTIDE SEQUENCE</scope>
    <source>
        <strain evidence="1">CCMP722</strain>
    </source>
</reference>
<organism evidence="1">
    <name type="scientific">Pyramimonas obovata</name>
    <dbReference type="NCBI Taxonomy" id="1411642"/>
    <lineage>
        <taxon>Eukaryota</taxon>
        <taxon>Viridiplantae</taxon>
        <taxon>Chlorophyta</taxon>
        <taxon>Pyramimonadophyceae</taxon>
        <taxon>Pyramimonadales</taxon>
        <taxon>Pyramimonadaceae</taxon>
        <taxon>Pyramimonas</taxon>
        <taxon>Pyramimonas incertae sedis</taxon>
    </lineage>
</organism>
<dbReference type="EMBL" id="HBFA01001025">
    <property type="protein sequence ID" value="CAD8648254.1"/>
    <property type="molecule type" value="Transcribed_RNA"/>
</dbReference>
<evidence type="ECO:0000313" key="1">
    <source>
        <dbReference type="EMBL" id="CAD8648254.1"/>
    </source>
</evidence>
<dbReference type="AlphaFoldDB" id="A0A7S0MQ78"/>
<sequence>MYTVTRHAIAASRPRMSFGAGRPAHSHRTCQVRQPTRTSFVHRVSTLRTRCQAKGFGGANNTGGSEGNVTGEVDFVKERRKQRQATEVLAELLKAKDREAAAASMIEDLTEEFFMMASAYLDMAKKEKQTEVVAQVETALQAALKEKEKTLRPEIRLLNRLLRAKTKAERAALLSTDAPSLTSDKGYFFTLLERMAKDVERQPANQKQKELVSQLKAIKTEATRERGSLN</sequence>
<name>A0A7S0MQ78_9CHLO</name>